<accession>A0AAE6W0M7</accession>
<proteinExistence type="predicted"/>
<name>A0AAE6W0M7_9BACT</name>
<gene>
    <name evidence="1" type="ORF">DMI76_00755</name>
</gene>
<reference evidence="1" key="1">
    <citation type="submission" date="2018-05" db="EMBL/GenBank/DDBJ databases">
        <title>Complete genome sequnece of Akkermansia muciniphila EB-AMDK-40.</title>
        <authorList>
            <person name="Nam Y.-D."/>
            <person name="Chung W.-H."/>
            <person name="Park Y.S."/>
            <person name="Kang J."/>
        </authorList>
    </citation>
    <scope>NUCLEOTIDE SEQUENCE</scope>
    <source>
        <strain evidence="1">EB-AMDK-40</strain>
    </source>
</reference>
<dbReference type="AlphaFoldDB" id="A0AAE6W0M7"/>
<protein>
    <recommendedName>
        <fullName evidence="3">Glycosyltransferase</fullName>
    </recommendedName>
</protein>
<evidence type="ECO:0008006" key="3">
    <source>
        <dbReference type="Google" id="ProtNLM"/>
    </source>
</evidence>
<evidence type="ECO:0000313" key="1">
    <source>
        <dbReference type="EMBL" id="QHV61993.1"/>
    </source>
</evidence>
<sequence length="259" mass="28554">MLRIHIFTYKDDAQEAVAAARCARMACPAALVRVLDDCHAPVPAATAAALEAMGAVYEQTSWMRGGNLRGPGAIVGVLRSMADGAAPDDILVKLDSDTALLDGDWLHWMTDHPDCLWYSSGDDRHLTYGCCYAVRAHVAVHLADVLQERHLPDSAPEDLTYALTMIQEYGREVCRIEAPWRPGETEESRWSCWCWHSAAASPNLYARMFRVVTTGNPRPCGVPRHQRAEVMHQLCDARIRLAAGAEMAPGEDTDSPSLR</sequence>
<dbReference type="RefSeq" id="WP_205575874.1">
    <property type="nucleotide sequence ID" value="NZ_CP029701.1"/>
</dbReference>
<dbReference type="EMBL" id="CP029701">
    <property type="protein sequence ID" value="QHV61993.1"/>
    <property type="molecule type" value="Genomic_DNA"/>
</dbReference>
<evidence type="ECO:0000313" key="2">
    <source>
        <dbReference type="Proteomes" id="UP000642553"/>
    </source>
</evidence>
<dbReference type="Proteomes" id="UP000642553">
    <property type="component" value="Chromosome"/>
</dbReference>
<organism evidence="1 2">
    <name type="scientific">Akkermansia massiliensis</name>
    <dbReference type="NCBI Taxonomy" id="2927224"/>
    <lineage>
        <taxon>Bacteria</taxon>
        <taxon>Pseudomonadati</taxon>
        <taxon>Verrucomicrobiota</taxon>
        <taxon>Verrucomicrobiia</taxon>
        <taxon>Verrucomicrobiales</taxon>
        <taxon>Akkermansiaceae</taxon>
        <taxon>Akkermansia</taxon>
    </lineage>
</organism>